<dbReference type="InterPro" id="IPR045076">
    <property type="entry name" value="MutS"/>
</dbReference>
<dbReference type="SUPFAM" id="SSF52540">
    <property type="entry name" value="P-loop containing nucleoside triphosphate hydrolases"/>
    <property type="match status" value="1"/>
</dbReference>
<protein>
    <submittedName>
        <fullName evidence="6">DNA mismatch repair protein</fullName>
    </submittedName>
</protein>
<dbReference type="PANTHER" id="PTHR11361">
    <property type="entry name" value="DNA MISMATCH REPAIR PROTEIN MUTS FAMILY MEMBER"/>
    <property type="match status" value="1"/>
</dbReference>
<evidence type="ECO:0000313" key="5">
    <source>
        <dbReference type="EMBL" id="GAA0455922.1"/>
    </source>
</evidence>
<name>A0AAV3SDA9_HALDO</name>
<keyword evidence="2" id="KW-0067">ATP-binding</keyword>
<dbReference type="AlphaFoldDB" id="A0AAV3SDA9"/>
<dbReference type="GO" id="GO:0006298">
    <property type="term" value="P:mismatch repair"/>
    <property type="evidence" value="ECO:0007669"/>
    <property type="project" value="InterPro"/>
</dbReference>
<keyword evidence="7" id="KW-1185">Reference proteome</keyword>
<dbReference type="Proteomes" id="UP000830542">
    <property type="component" value="Chromosome"/>
</dbReference>
<dbReference type="EMBL" id="CP095005">
    <property type="protein sequence ID" value="UOO95004.1"/>
    <property type="molecule type" value="Genomic_DNA"/>
</dbReference>
<dbReference type="GeneID" id="71762917"/>
<evidence type="ECO:0000259" key="4">
    <source>
        <dbReference type="SMART" id="SM00534"/>
    </source>
</evidence>
<dbReference type="GO" id="GO:0005524">
    <property type="term" value="F:ATP binding"/>
    <property type="evidence" value="ECO:0007669"/>
    <property type="project" value="UniProtKB-KW"/>
</dbReference>
<dbReference type="InterPro" id="IPR000432">
    <property type="entry name" value="DNA_mismatch_repair_MutS_C"/>
</dbReference>
<reference evidence="6" key="2">
    <citation type="submission" date="2022-04" db="EMBL/GenBank/DDBJ databases">
        <title>Sequencing and genomic assembly of Halococcus dombrowskii.</title>
        <authorList>
            <person name="Lim S.W."/>
            <person name="MacLea K.S."/>
        </authorList>
    </citation>
    <scope>NUCLEOTIDE SEQUENCE</scope>
    <source>
        <strain evidence="6">H4</strain>
    </source>
</reference>
<proteinExistence type="predicted"/>
<dbReference type="SMART" id="SM00534">
    <property type="entry name" value="MUTSac"/>
    <property type="match status" value="1"/>
</dbReference>
<evidence type="ECO:0000256" key="2">
    <source>
        <dbReference type="ARBA" id="ARBA00022840"/>
    </source>
</evidence>
<gene>
    <name evidence="5" type="ORF">GCM10008985_09780</name>
    <name evidence="6" type="ORF">MUK72_13675</name>
</gene>
<dbReference type="RefSeq" id="WP_244702101.1">
    <property type="nucleotide sequence ID" value="NZ_BAAADN010000018.1"/>
</dbReference>
<keyword evidence="1" id="KW-0547">Nucleotide-binding</keyword>
<sequence>MSLQDYWGIGPKTATTLDEGLGTERAIRAIEGMDIGTLADAGLARGRATRILRHAHGEQGMGILTTPDARSVYKDLLARAQEHAITEHAGDRIRVLTPLTSVDAMDKRLDAVTLATETWRELDDASREAVLDAFADFDEMDGGERAAVETVLTLQEIGVHTGVFAPIDAIDADALADAAAALGSLDTTGDDPTVREGVDDDLDTARERLAAVEQLDAQGIDVIDAIQSDGVRSSAEFREAFVSHVAAETPLPAPRVREATPTDAADATDFVTQGLRELLATLHETFETREQAVVDDLETALDDSRDAIEAAVTAVNETAFQLSLARFVDAYDLTRPTFVESGCVGAVNARNLSLVAATETAVQPVTYAVGDHDCAAAVPTADRVSVLTGANSGGKTTLLETLCQVVVLAHMGLPVPADEAEVSRVDAIVFHRRHASFNAGVLESTLQTIVPPLTDSDRTLMLVDEFEAITEPGSAADLLYGLVRLAVNAGAIGVYVTHLADDLAPLPDRARTDGIFARGLNDDLTLDVDYQPQFETVGRSTPEFIVSRLVANASDRSERAGFEALAEAVGEDVVHQTLLDAEWSA</sequence>
<evidence type="ECO:0000256" key="3">
    <source>
        <dbReference type="ARBA" id="ARBA00023125"/>
    </source>
</evidence>
<dbReference type="GO" id="GO:0030983">
    <property type="term" value="F:mismatched DNA binding"/>
    <property type="evidence" value="ECO:0007669"/>
    <property type="project" value="InterPro"/>
</dbReference>
<evidence type="ECO:0000313" key="7">
    <source>
        <dbReference type="Proteomes" id="UP000830542"/>
    </source>
</evidence>
<dbReference type="Proteomes" id="UP001500962">
    <property type="component" value="Unassembled WGS sequence"/>
</dbReference>
<dbReference type="PANTHER" id="PTHR11361:SF125">
    <property type="entry name" value="DNA-BINDING PROTEIN MUTS2"/>
    <property type="match status" value="1"/>
</dbReference>
<dbReference type="GO" id="GO:0140664">
    <property type="term" value="F:ATP-dependent DNA damage sensor activity"/>
    <property type="evidence" value="ECO:0007669"/>
    <property type="project" value="InterPro"/>
</dbReference>
<organism evidence="5 8">
    <name type="scientific">Halococcus dombrowskii</name>
    <dbReference type="NCBI Taxonomy" id="179637"/>
    <lineage>
        <taxon>Archaea</taxon>
        <taxon>Methanobacteriati</taxon>
        <taxon>Methanobacteriota</taxon>
        <taxon>Stenosarchaea group</taxon>
        <taxon>Halobacteria</taxon>
        <taxon>Halobacteriales</taxon>
        <taxon>Halococcaceae</taxon>
        <taxon>Halococcus</taxon>
    </lineage>
</organism>
<evidence type="ECO:0000256" key="1">
    <source>
        <dbReference type="ARBA" id="ARBA00022741"/>
    </source>
</evidence>
<dbReference type="InterPro" id="IPR027417">
    <property type="entry name" value="P-loop_NTPase"/>
</dbReference>
<reference evidence="5" key="1">
    <citation type="journal article" date="2014" name="Int. J. Syst. Evol. Microbiol.">
        <title>Complete genome sequence of Corynebacterium casei LMG S-19264T (=DSM 44701T), isolated from a smear-ripened cheese.</title>
        <authorList>
            <consortium name="US DOE Joint Genome Institute (JGI-PGF)"/>
            <person name="Walter F."/>
            <person name="Albersmeier A."/>
            <person name="Kalinowski J."/>
            <person name="Ruckert C."/>
        </authorList>
    </citation>
    <scope>NUCLEOTIDE SEQUENCE</scope>
    <source>
        <strain evidence="5">JCM 12289</strain>
    </source>
</reference>
<dbReference type="Gene3D" id="3.40.50.300">
    <property type="entry name" value="P-loop containing nucleotide triphosphate hydrolases"/>
    <property type="match status" value="1"/>
</dbReference>
<dbReference type="EMBL" id="BAAADN010000018">
    <property type="protein sequence ID" value="GAA0455922.1"/>
    <property type="molecule type" value="Genomic_DNA"/>
</dbReference>
<feature type="domain" description="DNA mismatch repair proteins mutS family" evidence="4">
    <location>
        <begin position="382"/>
        <end position="558"/>
    </location>
</feature>
<reference evidence="5" key="3">
    <citation type="submission" date="2023-12" db="EMBL/GenBank/DDBJ databases">
        <authorList>
            <person name="Sun Q."/>
            <person name="Inoue M."/>
        </authorList>
    </citation>
    <scope>NUCLEOTIDE SEQUENCE</scope>
    <source>
        <strain evidence="5">JCM 12289</strain>
    </source>
</reference>
<dbReference type="Pfam" id="PF00488">
    <property type="entry name" value="MutS_V"/>
    <property type="match status" value="1"/>
</dbReference>
<accession>A0AAV3SDA9</accession>
<evidence type="ECO:0000313" key="6">
    <source>
        <dbReference type="EMBL" id="UOO95004.1"/>
    </source>
</evidence>
<dbReference type="KEGG" id="hdo:MUK72_13675"/>
<evidence type="ECO:0000313" key="8">
    <source>
        <dbReference type="Proteomes" id="UP001500962"/>
    </source>
</evidence>
<keyword evidence="3" id="KW-0238">DNA-binding</keyword>